<dbReference type="Proteomes" id="UP001642540">
    <property type="component" value="Unassembled WGS sequence"/>
</dbReference>
<name>A0ABP1R5G0_9HEXA</name>
<accession>A0ABP1R5G0</accession>
<dbReference type="PRINTS" id="PR00463">
    <property type="entry name" value="EP450I"/>
</dbReference>
<dbReference type="PANTHER" id="PTHR24302:SF15">
    <property type="entry name" value="FATTY-ACID PEROXYGENASE"/>
    <property type="match status" value="1"/>
</dbReference>
<evidence type="ECO:0000313" key="10">
    <source>
        <dbReference type="EMBL" id="CAL8116989.1"/>
    </source>
</evidence>
<keyword evidence="6 8" id="KW-0503">Monooxygenase</keyword>
<dbReference type="InterPro" id="IPR050705">
    <property type="entry name" value="Cytochrome_P450_3A"/>
</dbReference>
<dbReference type="Gene3D" id="1.10.630.10">
    <property type="entry name" value="Cytochrome P450"/>
    <property type="match status" value="1"/>
</dbReference>
<protein>
    <submittedName>
        <fullName evidence="10">Uncharacterized protein</fullName>
    </submittedName>
</protein>
<dbReference type="EMBL" id="CAXLJM020000053">
    <property type="protein sequence ID" value="CAL8116989.1"/>
    <property type="molecule type" value="Genomic_DNA"/>
</dbReference>
<dbReference type="InterPro" id="IPR002401">
    <property type="entry name" value="Cyt_P450_E_grp-I"/>
</dbReference>
<evidence type="ECO:0000256" key="8">
    <source>
        <dbReference type="RuleBase" id="RU000461"/>
    </source>
</evidence>
<comment type="function">
    <text evidence="7">Cytochromes P450 are a group of heme-thiolate monooxygenases. They oxidize a variety of structurally unrelated compounds, including steroids, fatty acids, and xenobiotics.</text>
</comment>
<comment type="caution">
    <text evidence="10">The sequence shown here is derived from an EMBL/GenBank/DDBJ whole genome shotgun (WGS) entry which is preliminary data.</text>
</comment>
<dbReference type="InterPro" id="IPR017972">
    <property type="entry name" value="Cyt_P450_CS"/>
</dbReference>
<keyword evidence="3 8" id="KW-0479">Metal-binding</keyword>
<evidence type="ECO:0000256" key="4">
    <source>
        <dbReference type="ARBA" id="ARBA00023002"/>
    </source>
</evidence>
<reference evidence="10 11" key="1">
    <citation type="submission" date="2024-08" db="EMBL/GenBank/DDBJ databases">
        <authorList>
            <person name="Cucini C."/>
            <person name="Frati F."/>
        </authorList>
    </citation>
    <scope>NUCLEOTIDE SEQUENCE [LARGE SCALE GENOMIC DNA]</scope>
</reference>
<gene>
    <name evidence="10" type="ORF">ODALV1_LOCUS17480</name>
</gene>
<keyword evidence="5 8" id="KW-0408">Iron</keyword>
<organism evidence="10 11">
    <name type="scientific">Orchesella dallaii</name>
    <dbReference type="NCBI Taxonomy" id="48710"/>
    <lineage>
        <taxon>Eukaryota</taxon>
        <taxon>Metazoa</taxon>
        <taxon>Ecdysozoa</taxon>
        <taxon>Arthropoda</taxon>
        <taxon>Hexapoda</taxon>
        <taxon>Collembola</taxon>
        <taxon>Entomobryomorpha</taxon>
        <taxon>Entomobryoidea</taxon>
        <taxon>Orchesellidae</taxon>
        <taxon>Orchesellinae</taxon>
        <taxon>Orchesella</taxon>
    </lineage>
</organism>
<evidence type="ECO:0000256" key="5">
    <source>
        <dbReference type="ARBA" id="ARBA00023004"/>
    </source>
</evidence>
<evidence type="ECO:0000256" key="3">
    <source>
        <dbReference type="ARBA" id="ARBA00022723"/>
    </source>
</evidence>
<feature type="transmembrane region" description="Helical" evidence="9">
    <location>
        <begin position="20"/>
        <end position="46"/>
    </location>
</feature>
<evidence type="ECO:0000256" key="9">
    <source>
        <dbReference type="SAM" id="Phobius"/>
    </source>
</evidence>
<evidence type="ECO:0000256" key="2">
    <source>
        <dbReference type="ARBA" id="ARBA00022617"/>
    </source>
</evidence>
<comment type="similarity">
    <text evidence="1 8">Belongs to the cytochrome P450 family.</text>
</comment>
<evidence type="ECO:0000313" key="11">
    <source>
        <dbReference type="Proteomes" id="UP001642540"/>
    </source>
</evidence>
<keyword evidence="9" id="KW-0472">Membrane</keyword>
<evidence type="ECO:0000256" key="7">
    <source>
        <dbReference type="ARBA" id="ARBA00043906"/>
    </source>
</evidence>
<keyword evidence="4 8" id="KW-0560">Oxidoreductase</keyword>
<dbReference type="PANTHER" id="PTHR24302">
    <property type="entry name" value="CYTOCHROME P450 FAMILY 3"/>
    <property type="match status" value="1"/>
</dbReference>
<evidence type="ECO:0000256" key="6">
    <source>
        <dbReference type="ARBA" id="ARBA00023033"/>
    </source>
</evidence>
<dbReference type="PRINTS" id="PR00385">
    <property type="entry name" value="P450"/>
</dbReference>
<keyword evidence="9" id="KW-0812">Transmembrane</keyword>
<dbReference type="InterPro" id="IPR001128">
    <property type="entry name" value="Cyt_P450"/>
</dbReference>
<sequence length="531" mass="60332">MELLANLSHLITPNNTKGLILFGSLIILSVFNPFLGLFAIILTILLSQARENYGILEAGGIPVVKPTLLLGSEPKIHKTVLHLADIERFKKFGGIWGSYVGRYPQVYVADPELIRLIFVKDFAHFADRKDADFGSDVLNEILDYLPGEKWKLVRTHLSPLFTTVKLKQMSDVIADSASEFMDDLSAQCDEKGRIKIDSRKRLSTWLIDMLTRSTLGVRMEDGKNPDNKFAESFRVMLGEDEEYNLLYSLSYAFPFLSRFAPVCNDEPTKLIEKTFRQIIEFRKQQIDLKQATNSKDFLDVLVDLWDRVESEEFKAHGVTQNTIIAQAINFFLGGYETSATVLCHLLHYLADNPDVQDKMNVEVMSALKKKGAGGGEIDHDLIQESEIPYTTACILETLRLAPPVIRPERICTKDWNYKGISIKKGTPVMIAAWAANRNPKVYPEEPEAFKPERFLPENKAGLEPYAFTAFGFGPRNCIGMRFGYETLKLFTCNLVKSFRVERRPDTQLKYKPGAIFLVGFSHLYFDLVKRK</sequence>
<keyword evidence="9" id="KW-1133">Transmembrane helix</keyword>
<dbReference type="Pfam" id="PF00067">
    <property type="entry name" value="p450"/>
    <property type="match status" value="1"/>
</dbReference>
<keyword evidence="2 8" id="KW-0349">Heme</keyword>
<keyword evidence="11" id="KW-1185">Reference proteome</keyword>
<dbReference type="SUPFAM" id="SSF48264">
    <property type="entry name" value="Cytochrome P450"/>
    <property type="match status" value="1"/>
</dbReference>
<dbReference type="PROSITE" id="PS00086">
    <property type="entry name" value="CYTOCHROME_P450"/>
    <property type="match status" value="1"/>
</dbReference>
<evidence type="ECO:0000256" key="1">
    <source>
        <dbReference type="ARBA" id="ARBA00010617"/>
    </source>
</evidence>
<proteinExistence type="inferred from homology"/>
<dbReference type="InterPro" id="IPR036396">
    <property type="entry name" value="Cyt_P450_sf"/>
</dbReference>